<dbReference type="FunFam" id="3.30.160.60:FF:000260">
    <property type="entry name" value="Spalt-like transcription factor 1"/>
    <property type="match status" value="1"/>
</dbReference>
<name>A0AA40ES29_9PEZI</name>
<evidence type="ECO:0000313" key="14">
    <source>
        <dbReference type="Proteomes" id="UP001172159"/>
    </source>
</evidence>
<feature type="non-terminal residue" evidence="13">
    <location>
        <position position="55"/>
    </location>
</feature>
<dbReference type="FunFam" id="3.30.160.60:FF:000075">
    <property type="entry name" value="Putative zinc finger protein 536"/>
    <property type="match status" value="1"/>
</dbReference>
<dbReference type="InterPro" id="IPR036236">
    <property type="entry name" value="Znf_C2H2_sf"/>
</dbReference>
<dbReference type="GO" id="GO:0008270">
    <property type="term" value="F:zinc ion binding"/>
    <property type="evidence" value="ECO:0007669"/>
    <property type="project" value="UniProtKB-KW"/>
</dbReference>
<keyword evidence="10" id="KW-0539">Nucleus</keyword>
<evidence type="ECO:0000256" key="3">
    <source>
        <dbReference type="ARBA" id="ARBA00022723"/>
    </source>
</evidence>
<evidence type="ECO:0000256" key="2">
    <source>
        <dbReference type="ARBA" id="ARBA00006991"/>
    </source>
</evidence>
<reference evidence="13" key="1">
    <citation type="submission" date="2023-06" db="EMBL/GenBank/DDBJ databases">
        <title>Genome-scale phylogeny and comparative genomics of the fungal order Sordariales.</title>
        <authorList>
            <consortium name="Lawrence Berkeley National Laboratory"/>
            <person name="Hensen N."/>
            <person name="Bonometti L."/>
            <person name="Westerberg I."/>
            <person name="Brannstrom I.O."/>
            <person name="Guillou S."/>
            <person name="Cros-Aarteil S."/>
            <person name="Calhoun S."/>
            <person name="Haridas S."/>
            <person name="Kuo A."/>
            <person name="Mondo S."/>
            <person name="Pangilinan J."/>
            <person name="Riley R."/>
            <person name="Labutti K."/>
            <person name="Andreopoulos B."/>
            <person name="Lipzen A."/>
            <person name="Chen C."/>
            <person name="Yanf M."/>
            <person name="Daum C."/>
            <person name="Ng V."/>
            <person name="Clum A."/>
            <person name="Steindorff A."/>
            <person name="Ohm R."/>
            <person name="Martin F."/>
            <person name="Silar P."/>
            <person name="Natvig D."/>
            <person name="Lalanne C."/>
            <person name="Gautier V."/>
            <person name="Ament-Velasquez S.L."/>
            <person name="Kruys A."/>
            <person name="Hutchinson M.I."/>
            <person name="Powell A.J."/>
            <person name="Barry K."/>
            <person name="Miller A.N."/>
            <person name="Grigoriev I.V."/>
            <person name="Debuchy R."/>
            <person name="Gladieux P."/>
            <person name="Thoren M.H."/>
            <person name="Johannesson H."/>
        </authorList>
    </citation>
    <scope>NUCLEOTIDE SEQUENCE</scope>
    <source>
        <strain evidence="13">CBS 540.89</strain>
    </source>
</reference>
<comment type="subcellular location">
    <subcellularLocation>
        <location evidence="1">Nucleus</location>
    </subcellularLocation>
</comment>
<dbReference type="Pfam" id="PF00096">
    <property type="entry name" value="zf-C2H2"/>
    <property type="match status" value="2"/>
</dbReference>
<evidence type="ECO:0000259" key="12">
    <source>
        <dbReference type="PROSITE" id="PS50157"/>
    </source>
</evidence>
<organism evidence="13 14">
    <name type="scientific">Apiosordaria backusii</name>
    <dbReference type="NCBI Taxonomy" id="314023"/>
    <lineage>
        <taxon>Eukaryota</taxon>
        <taxon>Fungi</taxon>
        <taxon>Dikarya</taxon>
        <taxon>Ascomycota</taxon>
        <taxon>Pezizomycotina</taxon>
        <taxon>Sordariomycetes</taxon>
        <taxon>Sordariomycetidae</taxon>
        <taxon>Sordariales</taxon>
        <taxon>Lasiosphaeriaceae</taxon>
        <taxon>Apiosordaria</taxon>
    </lineage>
</organism>
<dbReference type="GO" id="GO:0003677">
    <property type="term" value="F:DNA binding"/>
    <property type="evidence" value="ECO:0007669"/>
    <property type="project" value="UniProtKB-KW"/>
</dbReference>
<dbReference type="GO" id="GO:0005634">
    <property type="term" value="C:nucleus"/>
    <property type="evidence" value="ECO:0007669"/>
    <property type="project" value="UniProtKB-SubCell"/>
</dbReference>
<keyword evidence="9" id="KW-0804">Transcription</keyword>
<evidence type="ECO:0000256" key="4">
    <source>
        <dbReference type="ARBA" id="ARBA00022737"/>
    </source>
</evidence>
<evidence type="ECO:0000256" key="8">
    <source>
        <dbReference type="ARBA" id="ARBA00023125"/>
    </source>
</evidence>
<dbReference type="Gene3D" id="3.30.160.60">
    <property type="entry name" value="Classic Zinc Finger"/>
    <property type="match status" value="2"/>
</dbReference>
<dbReference type="SUPFAM" id="SSF57667">
    <property type="entry name" value="beta-beta-alpha zinc fingers"/>
    <property type="match status" value="1"/>
</dbReference>
<evidence type="ECO:0000256" key="6">
    <source>
        <dbReference type="ARBA" id="ARBA00022833"/>
    </source>
</evidence>
<keyword evidence="6" id="KW-0862">Zinc</keyword>
<dbReference type="GO" id="GO:0000981">
    <property type="term" value="F:DNA-binding transcription factor activity, RNA polymerase II-specific"/>
    <property type="evidence" value="ECO:0007669"/>
    <property type="project" value="TreeGrafter"/>
</dbReference>
<evidence type="ECO:0000256" key="7">
    <source>
        <dbReference type="ARBA" id="ARBA00023015"/>
    </source>
</evidence>
<dbReference type="PROSITE" id="PS50157">
    <property type="entry name" value="ZINC_FINGER_C2H2_2"/>
    <property type="match status" value="2"/>
</dbReference>
<keyword evidence="3" id="KW-0479">Metal-binding</keyword>
<keyword evidence="8" id="KW-0238">DNA-binding</keyword>
<keyword evidence="4" id="KW-0677">Repeat</keyword>
<evidence type="ECO:0000256" key="9">
    <source>
        <dbReference type="ARBA" id="ARBA00023163"/>
    </source>
</evidence>
<dbReference type="PROSITE" id="PS00028">
    <property type="entry name" value="ZINC_FINGER_C2H2_1"/>
    <property type="match status" value="2"/>
</dbReference>
<dbReference type="PANTHER" id="PTHR24394">
    <property type="entry name" value="ZINC FINGER PROTEIN"/>
    <property type="match status" value="1"/>
</dbReference>
<dbReference type="InterPro" id="IPR013087">
    <property type="entry name" value="Znf_C2H2_type"/>
</dbReference>
<evidence type="ECO:0000256" key="5">
    <source>
        <dbReference type="ARBA" id="ARBA00022771"/>
    </source>
</evidence>
<dbReference type="Proteomes" id="UP001172159">
    <property type="component" value="Unassembled WGS sequence"/>
</dbReference>
<evidence type="ECO:0000256" key="11">
    <source>
        <dbReference type="PROSITE-ProRule" id="PRU00042"/>
    </source>
</evidence>
<gene>
    <name evidence="13" type="ORF">B0T21DRAFT_266500</name>
</gene>
<dbReference type="SMART" id="SM00355">
    <property type="entry name" value="ZnF_C2H2"/>
    <property type="match status" value="2"/>
</dbReference>
<keyword evidence="7" id="KW-0805">Transcription regulation</keyword>
<keyword evidence="5 11" id="KW-0863">Zinc-finger</keyword>
<sequence length="55" mass="6411">CTLCDKDFTQPGNLKVHLRRHSGEKPFSCNLCDKRFPQRGNLQAHMKSHDNTRPF</sequence>
<feature type="domain" description="C2H2-type" evidence="12">
    <location>
        <begin position="27"/>
        <end position="54"/>
    </location>
</feature>
<protein>
    <recommendedName>
        <fullName evidence="12">C2H2-type domain-containing protein</fullName>
    </recommendedName>
</protein>
<keyword evidence="14" id="KW-1185">Reference proteome</keyword>
<dbReference type="EMBL" id="JAUKTV010000002">
    <property type="protein sequence ID" value="KAK0744460.1"/>
    <property type="molecule type" value="Genomic_DNA"/>
</dbReference>
<evidence type="ECO:0000256" key="10">
    <source>
        <dbReference type="ARBA" id="ARBA00023242"/>
    </source>
</evidence>
<evidence type="ECO:0000256" key="1">
    <source>
        <dbReference type="ARBA" id="ARBA00004123"/>
    </source>
</evidence>
<comment type="caution">
    <text evidence="13">The sequence shown here is derived from an EMBL/GenBank/DDBJ whole genome shotgun (WGS) entry which is preliminary data.</text>
</comment>
<dbReference type="PANTHER" id="PTHR24394:SF44">
    <property type="entry name" value="ZINC FINGER PROTEIN 271-LIKE"/>
    <property type="match status" value="1"/>
</dbReference>
<evidence type="ECO:0000313" key="13">
    <source>
        <dbReference type="EMBL" id="KAK0744460.1"/>
    </source>
</evidence>
<dbReference type="AlphaFoldDB" id="A0AA40ES29"/>
<feature type="non-terminal residue" evidence="13">
    <location>
        <position position="1"/>
    </location>
</feature>
<feature type="domain" description="C2H2-type" evidence="12">
    <location>
        <begin position="1"/>
        <end position="26"/>
    </location>
</feature>
<proteinExistence type="inferred from homology"/>
<accession>A0AA40ES29</accession>
<comment type="similarity">
    <text evidence="2">Belongs to the krueppel C2H2-type zinc-finger protein family.</text>
</comment>